<dbReference type="InterPro" id="IPR016032">
    <property type="entry name" value="Sig_transdc_resp-reg_C-effctor"/>
</dbReference>
<dbReference type="InterPro" id="IPR000792">
    <property type="entry name" value="Tscrpt_reg_LuxR_C"/>
</dbReference>
<accession>A0ABT7MGZ3</accession>
<dbReference type="Pfam" id="PF00196">
    <property type="entry name" value="GerE"/>
    <property type="match status" value="1"/>
</dbReference>
<comment type="caution">
    <text evidence="4">The sequence shown here is derived from an EMBL/GenBank/DDBJ whole genome shotgun (WGS) entry which is preliminary data.</text>
</comment>
<evidence type="ECO:0000313" key="4">
    <source>
        <dbReference type="EMBL" id="MDL5158608.1"/>
    </source>
</evidence>
<keyword evidence="2" id="KW-0067">ATP-binding</keyword>
<dbReference type="Gene3D" id="3.40.50.300">
    <property type="entry name" value="P-loop containing nucleotide triphosphate hydrolases"/>
    <property type="match status" value="1"/>
</dbReference>
<protein>
    <submittedName>
        <fullName evidence="4">LuxR family transcriptional regulator</fullName>
    </submittedName>
</protein>
<dbReference type="EMBL" id="JASVWF010000005">
    <property type="protein sequence ID" value="MDL5158608.1"/>
    <property type="molecule type" value="Genomic_DNA"/>
</dbReference>
<dbReference type="PANTHER" id="PTHR16305:SF35">
    <property type="entry name" value="TRANSCRIPTIONAL ACTIVATOR DOMAIN"/>
    <property type="match status" value="1"/>
</dbReference>
<dbReference type="PROSITE" id="PS50043">
    <property type="entry name" value="HTH_LUXR_2"/>
    <property type="match status" value="1"/>
</dbReference>
<keyword evidence="1" id="KW-0547">Nucleotide-binding</keyword>
<sequence length="917" mass="96289">MSAAVVGPSRPRVIGRTAELAALEAFVADPAEHPRGLVLAGEPGVGKSTLWEAGRAAAAGAGVPVLATSCAEAESAMSYVTLDDLVGDLLDAGDADLPEPQRAAVETALLRRSTTTTADPRTVAVGVLSLLRSRLEGGPLVVAVDDEQWLDPETRRCLAFVARRLADRPLRVLLATRTASPWWTPAPDRPEPEALVGPGAEVTTFELDGLTAPCVELLLADRVAPVSRARAREIAAETGGNPFWAMERGRGGATGERLGALVAERLEAAGPVVAEVAALVAALGRVRPAALLAATRGGEELLDAAVTVGLVLARDGSLVPSHPLVGAAMLEALPPFRRRALHRRAAALAGSVEERAEQLLRAADLADDPEDTADLIETLDAAAVAAQRRGAAIGAVRFADEAVRRDGGDADAAPARRIRAAELHFRDGGFARCQDLLGTLDLATLDADTFDVVVPLLADATYRARGESAARELVAGLADLPGADDDRLARRRVAVTTTLRSEPVYGNADRATTAAAAVDAVSESLPAVVRRALGYLAFARLDAGEPIDDELWARHAALAAAEGADGDVDGIQLVRGRALEVDDRLDEARAHLAARAGLARDAGDDIGVLRAGLSLAYGHYIAGRPDLAASEIEALPDAGAVEPPELMGVRGMLRLAAADHTGVAAVIEEGEAARPVLPRRRLLVEYLAGLLAWQDGDPADAAAKLWHVLSTAVGRGLREPGRRLLVDADLGDALLAVGECARVGQLVDHLDGIARGRPTPTGLAERLRAGLATARDDPDAAVVHARAAVHHHRRGPRPPELGRSLLVLGRVELARGAEGADEHLREARSVFDSSGFVWWCRRADEALAEATPRDPLSVAERAVADLVASGASNREASVALHLSIRTVEYHLRSVYRKLGVRSRTELAALPHDRPVPH</sequence>
<dbReference type="PRINTS" id="PR00038">
    <property type="entry name" value="HTHLUXR"/>
</dbReference>
<dbReference type="InterPro" id="IPR036388">
    <property type="entry name" value="WH-like_DNA-bd_sf"/>
</dbReference>
<dbReference type="InterPro" id="IPR027417">
    <property type="entry name" value="P-loop_NTPase"/>
</dbReference>
<dbReference type="Proteomes" id="UP001231924">
    <property type="component" value="Unassembled WGS sequence"/>
</dbReference>
<dbReference type="PANTHER" id="PTHR16305">
    <property type="entry name" value="TESTICULAR SOLUBLE ADENYLYL CYCLASE"/>
    <property type="match status" value="1"/>
</dbReference>
<dbReference type="RefSeq" id="WP_286055147.1">
    <property type="nucleotide sequence ID" value="NZ_JASVWF010000005.1"/>
</dbReference>
<dbReference type="InterPro" id="IPR041664">
    <property type="entry name" value="AAA_16"/>
</dbReference>
<dbReference type="SUPFAM" id="SSF46894">
    <property type="entry name" value="C-terminal effector domain of the bipartite response regulators"/>
    <property type="match status" value="1"/>
</dbReference>
<organism evidence="4 5">
    <name type="scientific">Actinomycetospora termitidis</name>
    <dbReference type="NCBI Taxonomy" id="3053470"/>
    <lineage>
        <taxon>Bacteria</taxon>
        <taxon>Bacillati</taxon>
        <taxon>Actinomycetota</taxon>
        <taxon>Actinomycetes</taxon>
        <taxon>Pseudonocardiales</taxon>
        <taxon>Pseudonocardiaceae</taxon>
        <taxon>Actinomycetospora</taxon>
    </lineage>
</organism>
<evidence type="ECO:0000313" key="5">
    <source>
        <dbReference type="Proteomes" id="UP001231924"/>
    </source>
</evidence>
<name>A0ABT7MGZ3_9PSEU</name>
<dbReference type="SUPFAM" id="SSF52540">
    <property type="entry name" value="P-loop containing nucleoside triphosphate hydrolases"/>
    <property type="match status" value="1"/>
</dbReference>
<dbReference type="Gene3D" id="1.10.10.10">
    <property type="entry name" value="Winged helix-like DNA-binding domain superfamily/Winged helix DNA-binding domain"/>
    <property type="match status" value="1"/>
</dbReference>
<dbReference type="CDD" id="cd06170">
    <property type="entry name" value="LuxR_C_like"/>
    <property type="match status" value="1"/>
</dbReference>
<evidence type="ECO:0000259" key="3">
    <source>
        <dbReference type="PROSITE" id="PS50043"/>
    </source>
</evidence>
<dbReference type="Pfam" id="PF13191">
    <property type="entry name" value="AAA_16"/>
    <property type="match status" value="1"/>
</dbReference>
<reference evidence="4 5" key="1">
    <citation type="submission" date="2023-06" db="EMBL/GenBank/DDBJ databases">
        <title>Actinomycetospora Odt1-22.</title>
        <authorList>
            <person name="Supong K."/>
        </authorList>
    </citation>
    <scope>NUCLEOTIDE SEQUENCE [LARGE SCALE GENOMIC DNA]</scope>
    <source>
        <strain evidence="4 5">Odt1-22</strain>
    </source>
</reference>
<proteinExistence type="predicted"/>
<gene>
    <name evidence="4" type="ORF">QRT03_21755</name>
</gene>
<evidence type="ECO:0000256" key="2">
    <source>
        <dbReference type="ARBA" id="ARBA00022840"/>
    </source>
</evidence>
<evidence type="ECO:0000256" key="1">
    <source>
        <dbReference type="ARBA" id="ARBA00022741"/>
    </source>
</evidence>
<dbReference type="SMART" id="SM00421">
    <property type="entry name" value="HTH_LUXR"/>
    <property type="match status" value="1"/>
</dbReference>
<keyword evidence="5" id="KW-1185">Reference proteome</keyword>
<feature type="domain" description="HTH luxR-type" evidence="3">
    <location>
        <begin position="849"/>
        <end position="914"/>
    </location>
</feature>